<keyword evidence="2" id="KW-1185">Reference proteome</keyword>
<name>A0ABT2W2D4_9FLAO</name>
<protein>
    <submittedName>
        <fullName evidence="1">Uncharacterized protein</fullName>
    </submittedName>
</protein>
<evidence type="ECO:0000313" key="1">
    <source>
        <dbReference type="EMBL" id="MCU7616393.1"/>
    </source>
</evidence>
<comment type="caution">
    <text evidence="1">The sequence shown here is derived from an EMBL/GenBank/DDBJ whole genome shotgun (WGS) entry which is preliminary data.</text>
</comment>
<organism evidence="1 2">
    <name type="scientific">Chryseobacterium edaphi</name>
    <dbReference type="NCBI Taxonomy" id="2976532"/>
    <lineage>
        <taxon>Bacteria</taxon>
        <taxon>Pseudomonadati</taxon>
        <taxon>Bacteroidota</taxon>
        <taxon>Flavobacteriia</taxon>
        <taxon>Flavobacteriales</taxon>
        <taxon>Weeksellaceae</taxon>
        <taxon>Chryseobacterium group</taxon>
        <taxon>Chryseobacterium</taxon>
    </lineage>
</organism>
<dbReference type="RefSeq" id="WP_263001843.1">
    <property type="nucleotide sequence ID" value="NZ_JAOTEM010000001.1"/>
</dbReference>
<gene>
    <name evidence="1" type="ORF">NZ698_04225</name>
</gene>
<sequence>MINKFIFGIFLLISVAYFGQQKPFSTLKFDKVILYDFSGGKGVGTSIIDEKGNLSKTVIKKVTLDEETTKILSKKLESKESYGGGTAACFEPHLGIVYYLKNKPIAHVSICVDCNRLSSSKIIPNQNQGKTGNGKDAYYLLDGMSKPFRKYINGLLKKYNFSHQIKE</sequence>
<accession>A0ABT2W2D4</accession>
<proteinExistence type="predicted"/>
<dbReference type="EMBL" id="JAOTEM010000001">
    <property type="protein sequence ID" value="MCU7616393.1"/>
    <property type="molecule type" value="Genomic_DNA"/>
</dbReference>
<dbReference type="Proteomes" id="UP001208649">
    <property type="component" value="Unassembled WGS sequence"/>
</dbReference>
<evidence type="ECO:0000313" key="2">
    <source>
        <dbReference type="Proteomes" id="UP001208649"/>
    </source>
</evidence>
<reference evidence="2" key="1">
    <citation type="submission" date="2023-07" db="EMBL/GenBank/DDBJ databases">
        <title>Chryseobacterium sp. strain PBS4-4 Genome sequencing and assembly.</title>
        <authorList>
            <person name="Jung Y."/>
        </authorList>
    </citation>
    <scope>NUCLEOTIDE SEQUENCE [LARGE SCALE GENOMIC DNA]</scope>
    <source>
        <strain evidence="2">PBS4-4</strain>
    </source>
</reference>